<dbReference type="InterPro" id="IPR001915">
    <property type="entry name" value="Peptidase_M48"/>
</dbReference>
<evidence type="ECO:0000256" key="9">
    <source>
        <dbReference type="ARBA" id="ARBA00023049"/>
    </source>
</evidence>
<evidence type="ECO:0000259" key="13">
    <source>
        <dbReference type="Pfam" id="PF01435"/>
    </source>
</evidence>
<sequence length="327" mass="35591">MWISFAIAAFTALWLGVMLLQDGLHGVSVLMVLAGFGRWLYTRMDAFVLRVHGARRLHFEEAPRLYTLLAHLSIAARIPSPRLYVMRREQPNAFSLGAGPRAAHLVLTSAALEELDEAELCALVAHELAHIARGHTRRTTLVAALVAMTARCAKRAGWRGGTSGRFARFADRMGAPLERDFIADRDAAGLLGEAQDLAALLGRLKAHASWSGPRGLSDAGLGFTVLAGDGTAERVLDERIHRLRRVADEQHTRRAKPILRRSLHRGSRFHPRVEVPGRRTRVHPLRGKRLTRMDGGSRSGPRLPPGSPGGTHPPDRTGGPPAASGPA</sequence>
<proteinExistence type="inferred from homology"/>
<keyword evidence="5" id="KW-0479">Metal-binding</keyword>
<dbReference type="GO" id="GO:0008237">
    <property type="term" value="F:metallopeptidase activity"/>
    <property type="evidence" value="ECO:0007669"/>
    <property type="project" value="UniProtKB-KW"/>
</dbReference>
<evidence type="ECO:0000256" key="11">
    <source>
        <dbReference type="RuleBase" id="RU003983"/>
    </source>
</evidence>
<organism evidence="14 15">
    <name type="scientific">Corallococcus soli</name>
    <dbReference type="NCBI Taxonomy" id="2710757"/>
    <lineage>
        <taxon>Bacteria</taxon>
        <taxon>Pseudomonadati</taxon>
        <taxon>Myxococcota</taxon>
        <taxon>Myxococcia</taxon>
        <taxon>Myxococcales</taxon>
        <taxon>Cystobacterineae</taxon>
        <taxon>Myxococcaceae</taxon>
        <taxon>Corallococcus</taxon>
    </lineage>
</organism>
<comment type="caution">
    <text evidence="14">The sequence shown here is derived from an EMBL/GenBank/DDBJ whole genome shotgun (WGS) entry which is preliminary data.</text>
</comment>
<feature type="compositionally biased region" description="Basic residues" evidence="12">
    <location>
        <begin position="278"/>
        <end position="290"/>
    </location>
</feature>
<evidence type="ECO:0000256" key="5">
    <source>
        <dbReference type="ARBA" id="ARBA00022723"/>
    </source>
</evidence>
<evidence type="ECO:0000256" key="7">
    <source>
        <dbReference type="ARBA" id="ARBA00022833"/>
    </source>
</evidence>
<evidence type="ECO:0000256" key="12">
    <source>
        <dbReference type="SAM" id="MobiDB-lite"/>
    </source>
</evidence>
<keyword evidence="8" id="KW-1133">Transmembrane helix</keyword>
<evidence type="ECO:0000256" key="8">
    <source>
        <dbReference type="ARBA" id="ARBA00022989"/>
    </source>
</evidence>
<evidence type="ECO:0000256" key="1">
    <source>
        <dbReference type="ARBA" id="ARBA00004651"/>
    </source>
</evidence>
<dbReference type="Proteomes" id="UP001516472">
    <property type="component" value="Unassembled WGS sequence"/>
</dbReference>
<dbReference type="PANTHER" id="PTHR43221:SF1">
    <property type="entry name" value="PROTEASE HTPX"/>
    <property type="match status" value="1"/>
</dbReference>
<gene>
    <name evidence="14" type="ORF">G4177_13055</name>
</gene>
<keyword evidence="2" id="KW-1003">Cell membrane</keyword>
<protein>
    <submittedName>
        <fullName evidence="14">M48 family metalloprotease</fullName>
    </submittedName>
</protein>
<accession>A0ABR9PMH2</accession>
<evidence type="ECO:0000256" key="6">
    <source>
        <dbReference type="ARBA" id="ARBA00022801"/>
    </source>
</evidence>
<keyword evidence="3 11" id="KW-0645">Protease</keyword>
<name>A0ABR9PMH2_9BACT</name>
<keyword evidence="15" id="KW-1185">Reference proteome</keyword>
<keyword evidence="4" id="KW-0812">Transmembrane</keyword>
<comment type="cofactor">
    <cofactor evidence="11">
        <name>Zn(2+)</name>
        <dbReference type="ChEBI" id="CHEBI:29105"/>
    </cofactor>
    <text evidence="11">Binds 1 zinc ion per subunit.</text>
</comment>
<dbReference type="PANTHER" id="PTHR43221">
    <property type="entry name" value="PROTEASE HTPX"/>
    <property type="match status" value="1"/>
</dbReference>
<keyword evidence="6 11" id="KW-0378">Hydrolase</keyword>
<dbReference type="InterPro" id="IPR050083">
    <property type="entry name" value="HtpX_protease"/>
</dbReference>
<comment type="subcellular location">
    <subcellularLocation>
        <location evidence="1">Cell membrane</location>
        <topology evidence="1">Multi-pass membrane protein</topology>
    </subcellularLocation>
</comment>
<evidence type="ECO:0000313" key="15">
    <source>
        <dbReference type="Proteomes" id="UP001516472"/>
    </source>
</evidence>
<evidence type="ECO:0000256" key="4">
    <source>
        <dbReference type="ARBA" id="ARBA00022692"/>
    </source>
</evidence>
<evidence type="ECO:0000313" key="14">
    <source>
        <dbReference type="EMBL" id="MBE4749091.1"/>
    </source>
</evidence>
<dbReference type="RefSeq" id="WP_193348494.1">
    <property type="nucleotide sequence ID" value="NZ_CBCSIP010000273.1"/>
</dbReference>
<evidence type="ECO:0000256" key="10">
    <source>
        <dbReference type="ARBA" id="ARBA00023136"/>
    </source>
</evidence>
<dbReference type="Gene3D" id="3.30.2010.10">
    <property type="entry name" value="Metalloproteases ('zincins'), catalytic domain"/>
    <property type="match status" value="1"/>
</dbReference>
<keyword evidence="7 11" id="KW-0862">Zinc</keyword>
<reference evidence="14 15" key="1">
    <citation type="submission" date="2020-02" db="EMBL/GenBank/DDBJ databases">
        <authorList>
            <person name="Babadi Z.K."/>
            <person name="Risdian C."/>
            <person name="Ebrahimipour G.H."/>
            <person name="Wink J."/>
        </authorList>
    </citation>
    <scope>NUCLEOTIDE SEQUENCE [LARGE SCALE GENOMIC DNA]</scope>
    <source>
        <strain evidence="14 15">ZKHCc1 1396</strain>
    </source>
</reference>
<dbReference type="EMBL" id="JAAIYO010000003">
    <property type="protein sequence ID" value="MBE4749091.1"/>
    <property type="molecule type" value="Genomic_DNA"/>
</dbReference>
<evidence type="ECO:0000256" key="3">
    <source>
        <dbReference type="ARBA" id="ARBA00022670"/>
    </source>
</evidence>
<keyword evidence="10" id="KW-0472">Membrane</keyword>
<evidence type="ECO:0000256" key="2">
    <source>
        <dbReference type="ARBA" id="ARBA00022475"/>
    </source>
</evidence>
<comment type="similarity">
    <text evidence="11">Belongs to the peptidase M48 family.</text>
</comment>
<feature type="compositionally biased region" description="Basic residues" evidence="12">
    <location>
        <begin position="253"/>
        <end position="270"/>
    </location>
</feature>
<dbReference type="Pfam" id="PF01435">
    <property type="entry name" value="Peptidase_M48"/>
    <property type="match status" value="1"/>
</dbReference>
<keyword evidence="9 11" id="KW-0482">Metalloprotease</keyword>
<feature type="region of interest" description="Disordered" evidence="12">
    <location>
        <begin position="248"/>
        <end position="327"/>
    </location>
</feature>
<feature type="domain" description="Peptidase M48" evidence="13">
    <location>
        <begin position="62"/>
        <end position="150"/>
    </location>
</feature>